<dbReference type="InterPro" id="IPR000504">
    <property type="entry name" value="RRM_dom"/>
</dbReference>
<feature type="domain" description="RRM" evidence="2">
    <location>
        <begin position="13"/>
        <end position="71"/>
    </location>
</feature>
<dbReference type="GO" id="GO:0003723">
    <property type="term" value="F:RNA binding"/>
    <property type="evidence" value="ECO:0007669"/>
    <property type="project" value="UniProtKB-UniRule"/>
</dbReference>
<keyword evidence="1" id="KW-0694">RNA-binding</keyword>
<dbReference type="InterPro" id="IPR012677">
    <property type="entry name" value="Nucleotide-bd_a/b_plait_sf"/>
</dbReference>
<reference evidence="3" key="2">
    <citation type="submission" date="2025-09" db="UniProtKB">
        <authorList>
            <consortium name="Ensembl"/>
        </authorList>
    </citation>
    <scope>IDENTIFICATION</scope>
</reference>
<proteinExistence type="predicted"/>
<dbReference type="Ensembl" id="ENSGWIT00000007927.1">
    <property type="protein sequence ID" value="ENSGWIP00000007168.1"/>
    <property type="gene ID" value="ENSGWIG00000004178.1"/>
</dbReference>
<dbReference type="PROSITE" id="PS50102">
    <property type="entry name" value="RRM"/>
    <property type="match status" value="1"/>
</dbReference>
<dbReference type="SUPFAM" id="SSF54928">
    <property type="entry name" value="RNA-binding domain, RBD"/>
    <property type="match status" value="1"/>
</dbReference>
<sequence>MDNRRVVRHPDSHQLFVGNLPQDIVKSELKEFFMTYGNVVNLWINTKSVGRKLPNFGFVDLKYPRFCDQFN</sequence>
<accession>A0A8C5DK29</accession>
<name>A0A8C5DK29_GOUWI</name>
<dbReference type="AlphaFoldDB" id="A0A8C5DK29"/>
<evidence type="ECO:0000256" key="1">
    <source>
        <dbReference type="PROSITE-ProRule" id="PRU00176"/>
    </source>
</evidence>
<organism evidence="3 4">
    <name type="scientific">Gouania willdenowi</name>
    <name type="common">Blunt-snouted clingfish</name>
    <name type="synonym">Lepadogaster willdenowi</name>
    <dbReference type="NCBI Taxonomy" id="441366"/>
    <lineage>
        <taxon>Eukaryota</taxon>
        <taxon>Metazoa</taxon>
        <taxon>Chordata</taxon>
        <taxon>Craniata</taxon>
        <taxon>Vertebrata</taxon>
        <taxon>Euteleostomi</taxon>
        <taxon>Actinopterygii</taxon>
        <taxon>Neopterygii</taxon>
        <taxon>Teleostei</taxon>
        <taxon>Neoteleostei</taxon>
        <taxon>Acanthomorphata</taxon>
        <taxon>Ovalentaria</taxon>
        <taxon>Blenniimorphae</taxon>
        <taxon>Blenniiformes</taxon>
        <taxon>Gobiesocoidei</taxon>
        <taxon>Gobiesocidae</taxon>
        <taxon>Gobiesocinae</taxon>
        <taxon>Gouania</taxon>
    </lineage>
</organism>
<keyword evidence="4" id="KW-1185">Reference proteome</keyword>
<dbReference type="Proteomes" id="UP000694680">
    <property type="component" value="Unassembled WGS sequence"/>
</dbReference>
<evidence type="ECO:0000313" key="4">
    <source>
        <dbReference type="Proteomes" id="UP000694680"/>
    </source>
</evidence>
<dbReference type="InterPro" id="IPR035979">
    <property type="entry name" value="RBD_domain_sf"/>
</dbReference>
<dbReference type="Pfam" id="PF00076">
    <property type="entry name" value="RRM_1"/>
    <property type="match status" value="1"/>
</dbReference>
<evidence type="ECO:0000259" key="2">
    <source>
        <dbReference type="PROSITE" id="PS50102"/>
    </source>
</evidence>
<dbReference type="Gene3D" id="3.30.70.330">
    <property type="match status" value="1"/>
</dbReference>
<evidence type="ECO:0000313" key="3">
    <source>
        <dbReference type="Ensembl" id="ENSGWIP00000007168.1"/>
    </source>
</evidence>
<reference evidence="3" key="1">
    <citation type="submission" date="2025-08" db="UniProtKB">
        <authorList>
            <consortium name="Ensembl"/>
        </authorList>
    </citation>
    <scope>IDENTIFICATION</scope>
</reference>
<protein>
    <recommendedName>
        <fullName evidence="2">RRM domain-containing protein</fullName>
    </recommendedName>
</protein>